<dbReference type="PANTHER" id="PTHR38666">
    <property type="match status" value="1"/>
</dbReference>
<evidence type="ECO:0008006" key="2">
    <source>
        <dbReference type="Google" id="ProtNLM"/>
    </source>
</evidence>
<dbReference type="PANTHER" id="PTHR38666:SF2">
    <property type="entry name" value="FLAGELLAR ASSOCIATED PROTEIN"/>
    <property type="match status" value="1"/>
</dbReference>
<reference evidence="1" key="1">
    <citation type="submission" date="2018-05" db="EMBL/GenBank/DDBJ databases">
        <authorList>
            <person name="Lanie J.A."/>
            <person name="Ng W.-L."/>
            <person name="Kazmierczak K.M."/>
            <person name="Andrzejewski T.M."/>
            <person name="Davidsen T.M."/>
            <person name="Wayne K.J."/>
            <person name="Tettelin H."/>
            <person name="Glass J.I."/>
            <person name="Rusch D."/>
            <person name="Podicherti R."/>
            <person name="Tsui H.-C.T."/>
            <person name="Winkler M.E."/>
        </authorList>
    </citation>
    <scope>NUCLEOTIDE SEQUENCE</scope>
</reference>
<gene>
    <name evidence="1" type="ORF">METZ01_LOCUS30523</name>
</gene>
<accession>A0A381QH04</accession>
<proteinExistence type="predicted"/>
<organism evidence="1">
    <name type="scientific">marine metagenome</name>
    <dbReference type="NCBI Taxonomy" id="408172"/>
    <lineage>
        <taxon>unclassified sequences</taxon>
        <taxon>metagenomes</taxon>
        <taxon>ecological metagenomes</taxon>
    </lineage>
</organism>
<dbReference type="InterPro" id="IPR021610">
    <property type="entry name" value="DUF3228"/>
</dbReference>
<name>A0A381QH04_9ZZZZ</name>
<protein>
    <recommendedName>
        <fullName evidence="2">DUF3228 domain-containing protein</fullName>
    </recommendedName>
</protein>
<dbReference type="AlphaFoldDB" id="A0A381QH04"/>
<dbReference type="Pfam" id="PF11539">
    <property type="entry name" value="DUF3228"/>
    <property type="match status" value="1"/>
</dbReference>
<evidence type="ECO:0000313" key="1">
    <source>
        <dbReference type="EMBL" id="SUZ77669.1"/>
    </source>
</evidence>
<dbReference type="EMBL" id="UINC01001326">
    <property type="protein sequence ID" value="SUZ77669.1"/>
    <property type="molecule type" value="Genomic_DNA"/>
</dbReference>
<sequence>MKVAVNNFVRRQTKKSGKTYSEELSFEFFAKHAEDKLNRNEYEDGYRDGVRIVKLDHDHVEKVFCPYVKITEETKLIAKHVKRRPEEESYIQVRALNGTPLEAGSVSLILYRHDVLVENNEETTDSDWELISINALPKGEEVMPIGPVTMMRNQLNLVGGTEAVYSSEEWARSVRFWQKYAAIEPSNT</sequence>